<evidence type="ECO:0000256" key="6">
    <source>
        <dbReference type="ARBA" id="ARBA00022723"/>
    </source>
</evidence>
<dbReference type="PRINTS" id="PR00371">
    <property type="entry name" value="FPNCR"/>
</dbReference>
<comment type="catalytic activity">
    <reaction evidence="13 14">
        <text>2 oxidized [cytochrome P450] + NADPH = 2 reduced [cytochrome P450] + NADP(+) + H(+)</text>
        <dbReference type="Rhea" id="RHEA:24040"/>
        <dbReference type="Rhea" id="RHEA-COMP:14627"/>
        <dbReference type="Rhea" id="RHEA-COMP:14628"/>
        <dbReference type="ChEBI" id="CHEBI:15378"/>
        <dbReference type="ChEBI" id="CHEBI:55376"/>
        <dbReference type="ChEBI" id="CHEBI:57783"/>
        <dbReference type="ChEBI" id="CHEBI:58349"/>
        <dbReference type="ChEBI" id="CHEBI:60344"/>
        <dbReference type="EC" id="1.6.2.4"/>
    </reaction>
</comment>
<feature type="region of interest" description="Disordered" evidence="15">
    <location>
        <begin position="455"/>
        <end position="486"/>
    </location>
</feature>
<dbReference type="InterPro" id="IPR017972">
    <property type="entry name" value="Cyt_P450_CS"/>
</dbReference>
<name>A0ABX2EA49_9BURK</name>
<feature type="domain" description="FAD-binding FR-type" evidence="17">
    <location>
        <begin position="673"/>
        <end position="908"/>
    </location>
</feature>
<keyword evidence="19" id="KW-1185">Reference proteome</keyword>
<dbReference type="Pfam" id="PF00067">
    <property type="entry name" value="p450"/>
    <property type="match status" value="1"/>
</dbReference>
<dbReference type="InterPro" id="IPR001128">
    <property type="entry name" value="Cyt_P450"/>
</dbReference>
<evidence type="ECO:0000256" key="2">
    <source>
        <dbReference type="ARBA" id="ARBA00022448"/>
    </source>
</evidence>
<protein>
    <recommendedName>
        <fullName evidence="14">Bifunctional cytochrome P450/NADPH--P450 reductase</fullName>
    </recommendedName>
    <domain>
        <recommendedName>
            <fullName evidence="14">Cytochrome P450</fullName>
            <ecNumber evidence="14">1.14.14.1</ecNumber>
        </recommendedName>
    </domain>
    <domain>
        <recommendedName>
            <fullName evidence="14">NADPH--cytochrome P450 reductase</fullName>
            <ecNumber evidence="14">1.6.2.4</ecNumber>
        </recommendedName>
    </domain>
</protein>
<dbReference type="PANTHER" id="PTHR19384">
    <property type="entry name" value="NITRIC OXIDE SYNTHASE-RELATED"/>
    <property type="match status" value="1"/>
</dbReference>
<dbReference type="InterPro" id="IPR001433">
    <property type="entry name" value="OxRdtase_FAD/NAD-bd"/>
</dbReference>
<organism evidence="18 19">
    <name type="scientific">Pseudaquabacterium terrae</name>
    <dbReference type="NCBI Taxonomy" id="2732868"/>
    <lineage>
        <taxon>Bacteria</taxon>
        <taxon>Pseudomonadati</taxon>
        <taxon>Pseudomonadota</taxon>
        <taxon>Betaproteobacteria</taxon>
        <taxon>Burkholderiales</taxon>
        <taxon>Sphaerotilaceae</taxon>
        <taxon>Pseudaquabacterium</taxon>
    </lineage>
</organism>
<dbReference type="SUPFAM" id="SSF48264">
    <property type="entry name" value="Cytochrome P450"/>
    <property type="match status" value="1"/>
</dbReference>
<keyword evidence="8 14" id="KW-0521">NADP</keyword>
<dbReference type="InterPro" id="IPR029039">
    <property type="entry name" value="Flavoprotein-like_sf"/>
</dbReference>
<evidence type="ECO:0000313" key="19">
    <source>
        <dbReference type="Proteomes" id="UP000737171"/>
    </source>
</evidence>
<keyword evidence="10 14" id="KW-0560">Oxidoreductase</keyword>
<feature type="domain" description="Flavodoxin-like" evidence="16">
    <location>
        <begin position="494"/>
        <end position="633"/>
    </location>
</feature>
<proteinExistence type="inferred from homology"/>
<evidence type="ECO:0000256" key="10">
    <source>
        <dbReference type="ARBA" id="ARBA00023002"/>
    </source>
</evidence>
<dbReference type="EMBL" id="JABRWJ010000001">
    <property type="protein sequence ID" value="NRF65930.1"/>
    <property type="molecule type" value="Genomic_DNA"/>
</dbReference>
<keyword evidence="11 14" id="KW-0408">Iron</keyword>
<keyword evidence="9 14" id="KW-0249">Electron transport</keyword>
<accession>A0ABX2EA49</accession>
<dbReference type="EC" id="1.6.2.4" evidence="14"/>
<evidence type="ECO:0000256" key="13">
    <source>
        <dbReference type="ARBA" id="ARBA00049342"/>
    </source>
</evidence>
<dbReference type="Gene3D" id="3.40.50.80">
    <property type="entry name" value="Nucleotide-binding domain of ferredoxin-NADP reductase (FNR) module"/>
    <property type="match status" value="1"/>
</dbReference>
<evidence type="ECO:0000256" key="4">
    <source>
        <dbReference type="ARBA" id="ARBA00022630"/>
    </source>
</evidence>
<dbReference type="Proteomes" id="UP000737171">
    <property type="component" value="Unassembled WGS sequence"/>
</dbReference>
<comment type="cofactor">
    <cofactor evidence="14">
        <name>heme</name>
        <dbReference type="ChEBI" id="CHEBI:30413"/>
    </cofactor>
</comment>
<dbReference type="PROSITE" id="PS51384">
    <property type="entry name" value="FAD_FR"/>
    <property type="match status" value="1"/>
</dbReference>
<dbReference type="InterPro" id="IPR017927">
    <property type="entry name" value="FAD-bd_FR_type"/>
</dbReference>
<keyword evidence="2 14" id="KW-0813">Transport</keyword>
<keyword evidence="6 14" id="KW-0479">Metal-binding</keyword>
<dbReference type="Gene3D" id="3.40.50.360">
    <property type="match status" value="1"/>
</dbReference>
<comment type="similarity">
    <text evidence="1 14">In the N-terminal section; belongs to the cytochrome P450 family.</text>
</comment>
<comment type="cofactor">
    <cofactor evidence="14">
        <name>FAD</name>
        <dbReference type="ChEBI" id="CHEBI:57692"/>
    </cofactor>
    <cofactor evidence="14">
        <name>FMN</name>
        <dbReference type="ChEBI" id="CHEBI:58210"/>
    </cofactor>
</comment>
<evidence type="ECO:0000256" key="11">
    <source>
        <dbReference type="ARBA" id="ARBA00023004"/>
    </source>
</evidence>
<dbReference type="Pfam" id="PF00667">
    <property type="entry name" value="FAD_binding_1"/>
    <property type="match status" value="1"/>
</dbReference>
<evidence type="ECO:0000259" key="16">
    <source>
        <dbReference type="PROSITE" id="PS50902"/>
    </source>
</evidence>
<dbReference type="InterPro" id="IPR017938">
    <property type="entry name" value="Riboflavin_synthase-like_b-brl"/>
</dbReference>
<dbReference type="InterPro" id="IPR036396">
    <property type="entry name" value="Cyt_P450_sf"/>
</dbReference>
<gene>
    <name evidence="18" type="ORF">HLB44_02905</name>
</gene>
<comment type="caution">
    <text evidence="18">The sequence shown here is derived from an EMBL/GenBank/DDBJ whole genome shotgun (WGS) entry which is preliminary data.</text>
</comment>
<evidence type="ECO:0000256" key="1">
    <source>
        <dbReference type="ARBA" id="ARBA00010018"/>
    </source>
</evidence>
<dbReference type="Pfam" id="PF00258">
    <property type="entry name" value="Flavodoxin_1"/>
    <property type="match status" value="1"/>
</dbReference>
<evidence type="ECO:0000259" key="17">
    <source>
        <dbReference type="PROSITE" id="PS51384"/>
    </source>
</evidence>
<comment type="catalytic activity">
    <reaction evidence="14">
        <text>an organic molecule + reduced [NADPH--hemoprotein reductase] + O2 = an alcohol + oxidized [NADPH--hemoprotein reductase] + H2O + H(+)</text>
        <dbReference type="Rhea" id="RHEA:17149"/>
        <dbReference type="Rhea" id="RHEA-COMP:11964"/>
        <dbReference type="Rhea" id="RHEA-COMP:11965"/>
        <dbReference type="ChEBI" id="CHEBI:15377"/>
        <dbReference type="ChEBI" id="CHEBI:15378"/>
        <dbReference type="ChEBI" id="CHEBI:15379"/>
        <dbReference type="ChEBI" id="CHEBI:30879"/>
        <dbReference type="ChEBI" id="CHEBI:57618"/>
        <dbReference type="ChEBI" id="CHEBI:58210"/>
        <dbReference type="ChEBI" id="CHEBI:142491"/>
        <dbReference type="EC" id="1.14.14.1"/>
    </reaction>
</comment>
<keyword evidence="4 14" id="KW-0285">Flavoprotein</keyword>
<evidence type="ECO:0000256" key="5">
    <source>
        <dbReference type="ARBA" id="ARBA00022643"/>
    </source>
</evidence>
<dbReference type="Gene3D" id="2.40.30.10">
    <property type="entry name" value="Translation factors"/>
    <property type="match status" value="1"/>
</dbReference>
<dbReference type="SUPFAM" id="SSF52218">
    <property type="entry name" value="Flavoproteins"/>
    <property type="match status" value="1"/>
</dbReference>
<dbReference type="InterPro" id="IPR023206">
    <property type="entry name" value="Bifunctional_P450_P450_red"/>
</dbReference>
<reference evidence="18 19" key="1">
    <citation type="submission" date="2020-05" db="EMBL/GenBank/DDBJ databases">
        <title>Aquincola sp. isolate from soil.</title>
        <authorList>
            <person name="Han J."/>
            <person name="Kim D.-U."/>
        </authorList>
    </citation>
    <scope>NUCLEOTIDE SEQUENCE [LARGE SCALE GENOMIC DNA]</scope>
    <source>
        <strain evidence="18 19">S2</strain>
    </source>
</reference>
<keyword evidence="12 14" id="KW-0503">Monooxygenase</keyword>
<evidence type="ECO:0000256" key="8">
    <source>
        <dbReference type="ARBA" id="ARBA00022857"/>
    </source>
</evidence>
<dbReference type="SUPFAM" id="SSF63380">
    <property type="entry name" value="Riboflavin synthase domain-like"/>
    <property type="match status" value="1"/>
</dbReference>
<dbReference type="InterPro" id="IPR003097">
    <property type="entry name" value="CysJ-like_FAD-binding"/>
</dbReference>
<keyword evidence="7 14" id="KW-0274">FAD</keyword>
<dbReference type="CDD" id="cd11068">
    <property type="entry name" value="CYP120A1"/>
    <property type="match status" value="1"/>
</dbReference>
<dbReference type="SUPFAM" id="SSF52343">
    <property type="entry name" value="Ferredoxin reductase-like, C-terminal NADP-linked domain"/>
    <property type="match status" value="1"/>
</dbReference>
<dbReference type="InterPro" id="IPR039261">
    <property type="entry name" value="FNR_nucleotide-bd"/>
</dbReference>
<dbReference type="InterPro" id="IPR023173">
    <property type="entry name" value="NADPH_Cyt_P450_Rdtase_alpha"/>
</dbReference>
<evidence type="ECO:0000256" key="12">
    <source>
        <dbReference type="ARBA" id="ARBA00023033"/>
    </source>
</evidence>
<evidence type="ECO:0000256" key="15">
    <source>
        <dbReference type="SAM" id="MobiDB-lite"/>
    </source>
</evidence>
<keyword evidence="5 14" id="KW-0288">FMN</keyword>
<evidence type="ECO:0000256" key="3">
    <source>
        <dbReference type="ARBA" id="ARBA00022617"/>
    </source>
</evidence>
<dbReference type="PROSITE" id="PS00086">
    <property type="entry name" value="CYTOCHROME_P450"/>
    <property type="match status" value="1"/>
</dbReference>
<dbReference type="InterPro" id="IPR001094">
    <property type="entry name" value="Flavdoxin-like"/>
</dbReference>
<dbReference type="CDD" id="cd06206">
    <property type="entry name" value="bifunctional_CYPOR"/>
    <property type="match status" value="1"/>
</dbReference>
<dbReference type="Pfam" id="PF00175">
    <property type="entry name" value="NAD_binding_1"/>
    <property type="match status" value="1"/>
</dbReference>
<evidence type="ECO:0000256" key="14">
    <source>
        <dbReference type="PIRNR" id="PIRNR000209"/>
    </source>
</evidence>
<dbReference type="PRINTS" id="PR00369">
    <property type="entry name" value="FLAVODOXIN"/>
</dbReference>
<dbReference type="Gene3D" id="1.20.990.10">
    <property type="entry name" value="NADPH-cytochrome p450 Reductase, Chain A, domain 3"/>
    <property type="match status" value="1"/>
</dbReference>
<dbReference type="Gene3D" id="1.10.630.10">
    <property type="entry name" value="Cytochrome P450"/>
    <property type="match status" value="1"/>
</dbReference>
<keyword evidence="3 14" id="KW-0349">Heme</keyword>
<evidence type="ECO:0000313" key="18">
    <source>
        <dbReference type="EMBL" id="NRF65930.1"/>
    </source>
</evidence>
<dbReference type="InterPro" id="IPR008254">
    <property type="entry name" value="Flavodoxin/NO_synth"/>
</dbReference>
<dbReference type="RefSeq" id="WP_173120410.1">
    <property type="nucleotide sequence ID" value="NZ_JABRWJ010000001.1"/>
</dbReference>
<dbReference type="EC" id="1.14.14.1" evidence="14"/>
<dbReference type="InterPro" id="IPR001709">
    <property type="entry name" value="Flavoprot_Pyr_Nucl_cyt_Rdtase"/>
</dbReference>
<dbReference type="PROSITE" id="PS50902">
    <property type="entry name" value="FLAVODOXIN_LIKE"/>
    <property type="match status" value="1"/>
</dbReference>
<sequence>MSLTVPIPQPKGDPLIGNLRALDSAAPIQGFMRLARTLGPIYRLDVLGTPVIIVSSQELVDELCDESRFDKRVAGALKYIRDFAGDGLFTAKTDEPNWAAAHRLLMPAFGPIGVRGMFDRMHEIADQMLLRWERFGPDSVIEVSEDMTRVTLDTIALCAFDYRFNSFYQRDMHPFVGAMVSALAEADARTRRPEFASKLLLRTRRSYESDQALMRRVADQLIDERKRDPDAPQKNDLLGLMLQGRDAVTGQGLSDENIRHQLITFLIAGHETTSGMLSFATYFLLKHPQVLEQARAEVDAVIGTGPPRIEHLAKLRYIEQVLMEALRIWPTAPAFQLRAHRDTVIGGRYAIGRRDTVVVLTPMLHRDPRVWGNDVEAFRPERFAPEALAQLPPNAWKPFGNGQRACIGRPFAMQEAILLVAMMLQRFDLVEEDPSYQLQVTETLTLKPRGFRIRAKRRSSPSFEPRGAALPQARAARPSATGPRTTDARQATPLLVLYGSNAGSAEAFAGRIANEAQAHGYSAQVGTLDEFAGRLPADGAVVIVTASYEGQPPDNARRFAAWLESLGPGALNGVRYAVFGCGNRQWARTFQAVPKRFDAALEAAGAARIAARGETDAGGDFFGPFDAWCGQLWPALAGVFGHVMGREVPTAPAGPRLEVELLPGGRTTVLRQVDLQHGEVLDNRELVDMSNPLARSKRHLELALPEGMHYRAGDYLAVLPHNPVALVKRALERFRLALDSQIVIRKPEHSLAALPTGYPVNASEVLFHYVELAQPATRAQVAALAVATRCPPEKVALAALAEEDAHQREVLARRVSVLDLLERHASCEIPFAAFLDMLPAARARQYSISSSPLWNPQRCTLTVAVVDAPALSGHGRYQGMASSYLAQCTPGTRVAMAVRPSNDRFRPPASLETPMIMVCAGTGLAPFRGFLQERAALAGDGRSVGPSLLFFGCDDPDVDFLYRDELAAWEQAGVVSVRPAFFHRADGDVRFVQHRVWQDRADVAELFRRGAHVYVCGDGLRMAPAVRETFARIYEEAAGVTPERAEAWIDKLERETGRYVADVFA</sequence>
<evidence type="ECO:0000256" key="7">
    <source>
        <dbReference type="ARBA" id="ARBA00022827"/>
    </source>
</evidence>
<evidence type="ECO:0000256" key="9">
    <source>
        <dbReference type="ARBA" id="ARBA00022982"/>
    </source>
</evidence>
<dbReference type="PIRSF" id="PIRSF000209">
    <property type="entry name" value="Bifunctional_P450_P450R"/>
    <property type="match status" value="1"/>
</dbReference>
<dbReference type="PANTHER" id="PTHR19384:SF17">
    <property type="entry name" value="NADPH--CYTOCHROME P450 REDUCTASE"/>
    <property type="match status" value="1"/>
</dbReference>